<dbReference type="EMBL" id="CAMXCT020002923">
    <property type="protein sequence ID" value="CAL1154736.1"/>
    <property type="molecule type" value="Genomic_DNA"/>
</dbReference>
<dbReference type="EMBL" id="CAMXCT030002923">
    <property type="protein sequence ID" value="CAL4788673.1"/>
    <property type="molecule type" value="Genomic_DNA"/>
</dbReference>
<dbReference type="Proteomes" id="UP001152797">
    <property type="component" value="Unassembled WGS sequence"/>
</dbReference>
<name>A0A9P1G6F7_9DINO</name>
<sequence>MGQIYGHGGHGPPPIQGEVPAHAAPHAEQTPEEAVMEAPQQLEVEEEIQEDADLEQAKEVENWGDFFRECGEFRIPPTVLAARRAANEAYWAFDRAMHVAEKKVGRAIQHSLIRGA</sequence>
<dbReference type="AlphaFoldDB" id="A0A9P1G6F7"/>
<reference evidence="3" key="2">
    <citation type="submission" date="2024-04" db="EMBL/GenBank/DDBJ databases">
        <authorList>
            <person name="Chen Y."/>
            <person name="Shah S."/>
            <person name="Dougan E. K."/>
            <person name="Thang M."/>
            <person name="Chan C."/>
        </authorList>
    </citation>
    <scope>NUCLEOTIDE SEQUENCE [LARGE SCALE GENOMIC DNA]</scope>
</reference>
<evidence type="ECO:0000256" key="1">
    <source>
        <dbReference type="SAM" id="MobiDB-lite"/>
    </source>
</evidence>
<protein>
    <submittedName>
        <fullName evidence="2">Uncharacterized protein</fullName>
    </submittedName>
</protein>
<evidence type="ECO:0000313" key="2">
    <source>
        <dbReference type="EMBL" id="CAI4001361.1"/>
    </source>
</evidence>
<reference evidence="2" key="1">
    <citation type="submission" date="2022-10" db="EMBL/GenBank/DDBJ databases">
        <authorList>
            <person name="Chen Y."/>
            <person name="Dougan E. K."/>
            <person name="Chan C."/>
            <person name="Rhodes N."/>
            <person name="Thang M."/>
        </authorList>
    </citation>
    <scope>NUCLEOTIDE SEQUENCE</scope>
</reference>
<proteinExistence type="predicted"/>
<gene>
    <name evidence="2" type="ORF">C1SCF055_LOCUS27415</name>
</gene>
<evidence type="ECO:0000313" key="4">
    <source>
        <dbReference type="Proteomes" id="UP001152797"/>
    </source>
</evidence>
<dbReference type="EMBL" id="CAMXCT010002923">
    <property type="protein sequence ID" value="CAI4001361.1"/>
    <property type="molecule type" value="Genomic_DNA"/>
</dbReference>
<evidence type="ECO:0000313" key="3">
    <source>
        <dbReference type="EMBL" id="CAL1154736.1"/>
    </source>
</evidence>
<feature type="region of interest" description="Disordered" evidence="1">
    <location>
        <begin position="1"/>
        <end position="33"/>
    </location>
</feature>
<accession>A0A9P1G6F7</accession>
<comment type="caution">
    <text evidence="2">The sequence shown here is derived from an EMBL/GenBank/DDBJ whole genome shotgun (WGS) entry which is preliminary data.</text>
</comment>
<keyword evidence="4" id="KW-1185">Reference proteome</keyword>
<feature type="compositionally biased region" description="Gly residues" evidence="1">
    <location>
        <begin position="1"/>
        <end position="10"/>
    </location>
</feature>
<organism evidence="2">
    <name type="scientific">Cladocopium goreaui</name>
    <dbReference type="NCBI Taxonomy" id="2562237"/>
    <lineage>
        <taxon>Eukaryota</taxon>
        <taxon>Sar</taxon>
        <taxon>Alveolata</taxon>
        <taxon>Dinophyceae</taxon>
        <taxon>Suessiales</taxon>
        <taxon>Symbiodiniaceae</taxon>
        <taxon>Cladocopium</taxon>
    </lineage>
</organism>